<dbReference type="GO" id="GO:0016787">
    <property type="term" value="F:hydrolase activity"/>
    <property type="evidence" value="ECO:0007669"/>
    <property type="project" value="UniProtKB-KW"/>
</dbReference>
<evidence type="ECO:0000313" key="2">
    <source>
        <dbReference type="EMBL" id="KAK0622458.1"/>
    </source>
</evidence>
<evidence type="ECO:0000256" key="1">
    <source>
        <dbReference type="SAM" id="SignalP"/>
    </source>
</evidence>
<feature type="signal peptide" evidence="1">
    <location>
        <begin position="1"/>
        <end position="21"/>
    </location>
</feature>
<name>A0AA39WVM0_9PEZI</name>
<sequence>MHFVNFNLISPWLLLLLPVHAQTNNTFVGYLISTFSDPNPTVQWHLSKGNDPSTYSFLNKGQPILRSTVGTKAVRDVFLVTNSARDEWFMICTDLDVTVPGFSWDRVTRTGSRSMAIWKSKDLINWSDPNLTLVEDPTAGMLWAPSAVWDPTASQYFVFWSSQLYSPSDPSHKGIATPKRIRYATTKDFTTFGAPKDYLAPPNRALIDQEFLSLGKPNHFARFYKDETAGSRVVIETTTDGLFGTWKTVGNVRTEGRREGPAAWADNQTPGKYYLLLDDYSQYLPYETSNIGVVPWVVPNWPNFPRGLKHGSVTPLTRGEYEAVAGRYLA</sequence>
<evidence type="ECO:0000313" key="3">
    <source>
        <dbReference type="Proteomes" id="UP001175000"/>
    </source>
</evidence>
<reference evidence="2" key="1">
    <citation type="submission" date="2023-06" db="EMBL/GenBank/DDBJ databases">
        <title>Genome-scale phylogeny and comparative genomics of the fungal order Sordariales.</title>
        <authorList>
            <consortium name="Lawrence Berkeley National Laboratory"/>
            <person name="Hensen N."/>
            <person name="Bonometti L."/>
            <person name="Westerberg I."/>
            <person name="Brannstrom I.O."/>
            <person name="Guillou S."/>
            <person name="Cros-Aarteil S."/>
            <person name="Calhoun S."/>
            <person name="Haridas S."/>
            <person name="Kuo A."/>
            <person name="Mondo S."/>
            <person name="Pangilinan J."/>
            <person name="Riley R."/>
            <person name="Labutti K."/>
            <person name="Andreopoulos B."/>
            <person name="Lipzen A."/>
            <person name="Chen C."/>
            <person name="Yanf M."/>
            <person name="Daum C."/>
            <person name="Ng V."/>
            <person name="Clum A."/>
            <person name="Steindorff A."/>
            <person name="Ohm R."/>
            <person name="Martin F."/>
            <person name="Silar P."/>
            <person name="Natvig D."/>
            <person name="Lalanne C."/>
            <person name="Gautier V."/>
            <person name="Ament-Velasquez S.L."/>
            <person name="Kruys A."/>
            <person name="Hutchinson M.I."/>
            <person name="Powell A.J."/>
            <person name="Barry K."/>
            <person name="Miller A.N."/>
            <person name="Grigoriev I.V."/>
            <person name="Debuchy R."/>
            <person name="Gladieux P."/>
            <person name="Thoren M.H."/>
            <person name="Johannesson H."/>
        </authorList>
    </citation>
    <scope>NUCLEOTIDE SEQUENCE</scope>
    <source>
        <strain evidence="2">CBS 606.72</strain>
    </source>
</reference>
<dbReference type="PANTHER" id="PTHR43301:SF8">
    <property type="entry name" value="ARABINOSIDASE-RELATED"/>
    <property type="match status" value="1"/>
</dbReference>
<dbReference type="InterPro" id="IPR050727">
    <property type="entry name" value="GH43_arabinanases"/>
</dbReference>
<gene>
    <name evidence="2" type="ORF">B0T14DRAFT_513901</name>
</gene>
<protein>
    <submittedName>
        <fullName evidence="2">Family 43 glycoside hydrolase</fullName>
    </submittedName>
</protein>
<keyword evidence="1" id="KW-0732">Signal</keyword>
<dbReference type="PANTHER" id="PTHR43301">
    <property type="entry name" value="ARABINAN ENDO-1,5-ALPHA-L-ARABINOSIDASE"/>
    <property type="match status" value="1"/>
</dbReference>
<organism evidence="2 3">
    <name type="scientific">Immersiella caudata</name>
    <dbReference type="NCBI Taxonomy" id="314043"/>
    <lineage>
        <taxon>Eukaryota</taxon>
        <taxon>Fungi</taxon>
        <taxon>Dikarya</taxon>
        <taxon>Ascomycota</taxon>
        <taxon>Pezizomycotina</taxon>
        <taxon>Sordariomycetes</taxon>
        <taxon>Sordariomycetidae</taxon>
        <taxon>Sordariales</taxon>
        <taxon>Lasiosphaeriaceae</taxon>
        <taxon>Immersiella</taxon>
    </lineage>
</organism>
<feature type="chain" id="PRO_5041458448" evidence="1">
    <location>
        <begin position="22"/>
        <end position="330"/>
    </location>
</feature>
<dbReference type="Proteomes" id="UP001175000">
    <property type="component" value="Unassembled WGS sequence"/>
</dbReference>
<dbReference type="CDD" id="cd08983">
    <property type="entry name" value="GH43_Bt3655-like"/>
    <property type="match status" value="1"/>
</dbReference>
<dbReference type="Gene3D" id="2.115.10.20">
    <property type="entry name" value="Glycosyl hydrolase domain, family 43"/>
    <property type="match status" value="1"/>
</dbReference>
<accession>A0AA39WVM0</accession>
<dbReference type="EMBL" id="JAULSU010000003">
    <property type="protein sequence ID" value="KAK0622458.1"/>
    <property type="molecule type" value="Genomic_DNA"/>
</dbReference>
<comment type="caution">
    <text evidence="2">The sequence shown here is derived from an EMBL/GenBank/DDBJ whole genome shotgun (WGS) entry which is preliminary data.</text>
</comment>
<proteinExistence type="predicted"/>
<dbReference type="InterPro" id="IPR023296">
    <property type="entry name" value="Glyco_hydro_beta-prop_sf"/>
</dbReference>
<dbReference type="AlphaFoldDB" id="A0AA39WVM0"/>
<keyword evidence="2" id="KW-0378">Hydrolase</keyword>
<dbReference type="SUPFAM" id="SSF75005">
    <property type="entry name" value="Arabinanase/levansucrase/invertase"/>
    <property type="match status" value="1"/>
</dbReference>
<keyword evidence="3" id="KW-1185">Reference proteome</keyword>